<evidence type="ECO:0000256" key="6">
    <source>
        <dbReference type="SAM" id="MobiDB-lite"/>
    </source>
</evidence>
<feature type="domain" description="RNase III" evidence="8">
    <location>
        <begin position="238"/>
        <end position="345"/>
    </location>
</feature>
<keyword evidence="4 5" id="KW-0694">RNA-binding</keyword>
<name>A0A517L305_9PEZI</name>
<dbReference type="GO" id="GO:0006364">
    <property type="term" value="P:rRNA processing"/>
    <property type="evidence" value="ECO:0007669"/>
    <property type="project" value="TreeGrafter"/>
</dbReference>
<feature type="compositionally biased region" description="Basic residues" evidence="6">
    <location>
        <begin position="492"/>
        <end position="503"/>
    </location>
</feature>
<reference evidence="9 10" key="1">
    <citation type="submission" date="2019-07" db="EMBL/GenBank/DDBJ databases">
        <title>Finished genome of Venturia effusa.</title>
        <authorList>
            <person name="Young C.A."/>
            <person name="Cox M.P."/>
            <person name="Ganley A.R.D."/>
            <person name="David W.J."/>
        </authorList>
    </citation>
    <scope>NUCLEOTIDE SEQUENCE [LARGE SCALE GENOMIC DNA]</scope>
    <source>
        <strain evidence="10">albino</strain>
    </source>
</reference>
<dbReference type="Gene3D" id="1.10.1520.10">
    <property type="entry name" value="Ribonuclease III domain"/>
    <property type="match status" value="1"/>
</dbReference>
<evidence type="ECO:0000313" key="9">
    <source>
        <dbReference type="EMBL" id="QDS70003.1"/>
    </source>
</evidence>
<feature type="compositionally biased region" description="Gly residues" evidence="6">
    <location>
        <begin position="530"/>
        <end position="543"/>
    </location>
</feature>
<dbReference type="InterPro" id="IPR014720">
    <property type="entry name" value="dsRBD_dom"/>
</dbReference>
<evidence type="ECO:0008006" key="11">
    <source>
        <dbReference type="Google" id="ProtNLM"/>
    </source>
</evidence>
<dbReference type="EMBL" id="CP042188">
    <property type="protein sequence ID" value="QDS70003.1"/>
    <property type="molecule type" value="Genomic_DNA"/>
</dbReference>
<dbReference type="OrthoDB" id="2392202at2759"/>
<dbReference type="PANTHER" id="PTHR11207:SF0">
    <property type="entry name" value="RIBONUCLEASE 3"/>
    <property type="match status" value="1"/>
</dbReference>
<gene>
    <name evidence="9" type="ORF">FKW77_003482</name>
</gene>
<protein>
    <recommendedName>
        <fullName evidence="11">RNase III domain-containing protein</fullName>
    </recommendedName>
</protein>
<feature type="region of interest" description="Disordered" evidence="6">
    <location>
        <begin position="1"/>
        <end position="91"/>
    </location>
</feature>
<proteinExistence type="predicted"/>
<evidence type="ECO:0000256" key="1">
    <source>
        <dbReference type="ARBA" id="ARBA00022722"/>
    </source>
</evidence>
<evidence type="ECO:0000256" key="3">
    <source>
        <dbReference type="ARBA" id="ARBA00022801"/>
    </source>
</evidence>
<dbReference type="PROSITE" id="PS50142">
    <property type="entry name" value="RNASE_3_2"/>
    <property type="match status" value="1"/>
</dbReference>
<dbReference type="AlphaFoldDB" id="A0A517L305"/>
<evidence type="ECO:0000256" key="2">
    <source>
        <dbReference type="ARBA" id="ARBA00022759"/>
    </source>
</evidence>
<feature type="domain" description="DRBM" evidence="7">
    <location>
        <begin position="387"/>
        <end position="463"/>
    </location>
</feature>
<evidence type="ECO:0000313" key="10">
    <source>
        <dbReference type="Proteomes" id="UP000316270"/>
    </source>
</evidence>
<evidence type="ECO:0000256" key="5">
    <source>
        <dbReference type="PROSITE-ProRule" id="PRU00266"/>
    </source>
</evidence>
<dbReference type="GO" id="GO:0034475">
    <property type="term" value="P:U4 snRNA 3'-end processing"/>
    <property type="evidence" value="ECO:0007669"/>
    <property type="project" value="TreeGrafter"/>
</dbReference>
<feature type="compositionally biased region" description="Low complexity" evidence="6">
    <location>
        <begin position="141"/>
        <end position="153"/>
    </location>
</feature>
<dbReference type="CDD" id="cd00593">
    <property type="entry name" value="RIBOc"/>
    <property type="match status" value="1"/>
</dbReference>
<dbReference type="Gene3D" id="3.30.160.20">
    <property type="match status" value="1"/>
</dbReference>
<sequence>METPPGIEAPKIDTESPSVQQEALPPQQAPSMEEGSPMASKRGLEGDTNETGAQEPSLKRQRTENGEDEVKEEPKKKKKNKSKASKQTGLDAAKEDGLADLKRGLLFITASPATADFSDTIFNSAKELYNSLFETTSSAVAAASTAPTTSSSVAEEESSKNKHTDLPPPFALPDPANFLKGPSPALVRLNHIAPPTSTFAAVPPIVNYTNTTSVHQPDSTQLPVLPDITDLVLCNAPFTHTSVLAQFVTPTNNNTYEPLEFLGDAYLEVIATRLIHSRFPNHSVGQKAGLRELLVKNETLAEYSTAYGFPDRVRTAIVQRTGPTWTKILADVFEAYLACVIIQDSTERGFVTAERWLTELWAPKIVQWQRKGDGQRDLTGSSTQKLDAKADLNRLLGGKESKLEYKETRPMELMKEGNRTIFFIGVFFSGFGYENYLLGSGEGRSKQIASTVAATNALQQSADVIRLATARKTEHERQFKTKAGFRGGRGGHGNHGRGGHGHRGGFNTHHNHNNPNPPMPHPHGMPHGVPHGGYGGRGPGAPY</sequence>
<dbReference type="SUPFAM" id="SSF69065">
    <property type="entry name" value="RNase III domain-like"/>
    <property type="match status" value="1"/>
</dbReference>
<dbReference type="GO" id="GO:0005654">
    <property type="term" value="C:nucleoplasm"/>
    <property type="evidence" value="ECO:0007669"/>
    <property type="project" value="TreeGrafter"/>
</dbReference>
<dbReference type="InterPro" id="IPR036389">
    <property type="entry name" value="RNase_III_sf"/>
</dbReference>
<evidence type="ECO:0000256" key="4">
    <source>
        <dbReference type="ARBA" id="ARBA00022884"/>
    </source>
</evidence>
<dbReference type="GO" id="GO:0004525">
    <property type="term" value="F:ribonuclease III activity"/>
    <property type="evidence" value="ECO:0007669"/>
    <property type="project" value="InterPro"/>
</dbReference>
<keyword evidence="2" id="KW-0255">Endonuclease</keyword>
<dbReference type="PANTHER" id="PTHR11207">
    <property type="entry name" value="RIBONUCLEASE III"/>
    <property type="match status" value="1"/>
</dbReference>
<keyword evidence="1" id="KW-0540">Nuclease</keyword>
<dbReference type="Proteomes" id="UP000316270">
    <property type="component" value="Chromosome 4"/>
</dbReference>
<organism evidence="9 10">
    <name type="scientific">Venturia effusa</name>
    <dbReference type="NCBI Taxonomy" id="50376"/>
    <lineage>
        <taxon>Eukaryota</taxon>
        <taxon>Fungi</taxon>
        <taxon>Dikarya</taxon>
        <taxon>Ascomycota</taxon>
        <taxon>Pezizomycotina</taxon>
        <taxon>Dothideomycetes</taxon>
        <taxon>Pleosporomycetidae</taxon>
        <taxon>Venturiales</taxon>
        <taxon>Venturiaceae</taxon>
        <taxon>Venturia</taxon>
    </lineage>
</organism>
<evidence type="ECO:0000259" key="7">
    <source>
        <dbReference type="PROSITE" id="PS50137"/>
    </source>
</evidence>
<accession>A0A517L305</accession>
<dbReference type="SMART" id="SM00535">
    <property type="entry name" value="RIBOc"/>
    <property type="match status" value="1"/>
</dbReference>
<evidence type="ECO:0000259" key="8">
    <source>
        <dbReference type="PROSITE" id="PS50142"/>
    </source>
</evidence>
<dbReference type="SUPFAM" id="SSF54768">
    <property type="entry name" value="dsRNA-binding domain-like"/>
    <property type="match status" value="1"/>
</dbReference>
<keyword evidence="3" id="KW-0378">Hydrolase</keyword>
<dbReference type="InterPro" id="IPR000999">
    <property type="entry name" value="RNase_III_dom"/>
</dbReference>
<feature type="region of interest" description="Disordered" evidence="6">
    <location>
        <begin position="483"/>
        <end position="543"/>
    </location>
</feature>
<dbReference type="GO" id="GO:0003723">
    <property type="term" value="F:RNA binding"/>
    <property type="evidence" value="ECO:0007669"/>
    <property type="project" value="UniProtKB-UniRule"/>
</dbReference>
<feature type="region of interest" description="Disordered" evidence="6">
    <location>
        <begin position="141"/>
        <end position="172"/>
    </location>
</feature>
<dbReference type="STRING" id="50376.A0A517L305"/>
<dbReference type="PROSITE" id="PS50137">
    <property type="entry name" value="DS_RBD"/>
    <property type="match status" value="1"/>
</dbReference>
<dbReference type="GO" id="GO:0006369">
    <property type="term" value="P:termination of RNA polymerase II transcription"/>
    <property type="evidence" value="ECO:0007669"/>
    <property type="project" value="TreeGrafter"/>
</dbReference>
<dbReference type="Pfam" id="PF00636">
    <property type="entry name" value="Ribonuclease_3"/>
    <property type="match status" value="1"/>
</dbReference>
<keyword evidence="10" id="KW-1185">Reference proteome</keyword>